<dbReference type="InterPro" id="IPR003100">
    <property type="entry name" value="PAZ_dom"/>
</dbReference>
<dbReference type="PROSITE" id="PS50822">
    <property type="entry name" value="PIWI"/>
    <property type="match status" value="1"/>
</dbReference>
<feature type="region of interest" description="Disordered" evidence="10">
    <location>
        <begin position="106"/>
        <end position="145"/>
    </location>
</feature>
<dbReference type="GO" id="GO:0016891">
    <property type="term" value="F:RNA endonuclease activity producing 5'-phosphomonoesters, hydrolytic mechanism"/>
    <property type="evidence" value="ECO:0007669"/>
    <property type="project" value="UniProtKB-ARBA"/>
</dbReference>
<dbReference type="GeneID" id="120902752"/>
<dbReference type="GO" id="GO:0048471">
    <property type="term" value="C:perinuclear region of cytoplasm"/>
    <property type="evidence" value="ECO:0007669"/>
    <property type="project" value="UniProtKB-SubCell"/>
</dbReference>
<evidence type="ECO:0000256" key="9">
    <source>
        <dbReference type="ARBA" id="ARBA00038291"/>
    </source>
</evidence>
<comment type="similarity">
    <text evidence="9">Belongs to the argonaute family. Piwi subfamily.</text>
</comment>
<feature type="domain" description="PAZ" evidence="11">
    <location>
        <begin position="342"/>
        <end position="454"/>
    </location>
</feature>
<sequence length="930" mass="104673">MSSRKDFFRSIIESSSSIGGSNNDSANATSQNLDSGYRTGVTTSGEEPTAPLPVQGRGRAWALSSLGVTMAPPADAAAPLVTPMENLVMGGRGRFLQKLLSQAAPTAATADPPTDTTVPISSAASGAGTASIKDSDARSVASRQASDVTKAEDSFVLRECKEQGEPVIRIGKEGNPLHLMGNFMELKCEPDRGIFLYTVDFSPPIDAKRTRQRCIDSHKDVFGTAYTFDGHILLLPKALKQERFKLTSQHPTEGTPVTLSVVFRVQQQMSQNVAFYNKLFRRIMYMLQLSEMGRKHFDPTQARIIPQHKLEIWPGFVTAVNEFEGGLMLNLDVTHRVLMQTTVYTHIKMLAQARGGQFRENVLKSLLGAVVLTRYNKKTYRIDDVCFDTNPLSTFRYGERDISYVEYYKEQYGLEIKDHQQPLLLNRSERRVVGKTEPEEMIVCLVPEICFLTGLTDEMRNDHKVMRDIATYTRITPNQRLVAMRQFCENVNKNEAARKLLASWGLELMITPKVMMGRQLPPENITSGGGVVGSAGPNVDYTRQVTNNPMLEIVHIRQWMLLYTQRDEQHASVFRDCVKRTCKLLGLEVAQPQVEVLPQDATNLYVQALRTRIRPGTQIVVIICPTSRDDRYAAIKRILCTEVPIPSQVINARTLANEKRNRSVVLKVLLQMNCKLGGSLWGVRVPIKRTMICGIDTYHEAKQRSNSVAAFVGSLDAAFTHWYSRATVQERKEEILNGLCVSLEKTLQAYQRRNCHLPDRIIIFRDGVSDEQTNICLDYEIPQLQAACKLVQPDYEPKITFIVVQKRIITRLFTMSRGGGDGEGQGNAPPGTVLDNTVTRRYMFDFFLVSQTVQMGTVTPTHYIVLRDDSKFSPDILQQLSYKMCYMYYNWTGTIRVPACCQYAHKLAYLVGQSVKRMPAESLNDKLFYL</sequence>
<dbReference type="GO" id="GO:0003723">
    <property type="term" value="F:RNA binding"/>
    <property type="evidence" value="ECO:0007669"/>
    <property type="project" value="UniProtKB-KW"/>
</dbReference>
<evidence type="ECO:0000256" key="2">
    <source>
        <dbReference type="ARBA" id="ARBA00004556"/>
    </source>
</evidence>
<evidence type="ECO:0000256" key="8">
    <source>
        <dbReference type="ARBA" id="ARBA00023158"/>
    </source>
</evidence>
<dbReference type="Gene3D" id="3.40.50.2300">
    <property type="match status" value="1"/>
</dbReference>
<evidence type="ECO:0000256" key="4">
    <source>
        <dbReference type="ARBA" id="ARBA00022490"/>
    </source>
</evidence>
<dbReference type="GO" id="GO:0048477">
    <property type="term" value="P:oogenesis"/>
    <property type="evidence" value="ECO:0007669"/>
    <property type="project" value="UniProtKB-KW"/>
</dbReference>
<dbReference type="FunFam" id="2.170.260.10:FF:000003">
    <property type="entry name" value="Piwi-like RNA-mediated gene silencing 2"/>
    <property type="match status" value="1"/>
</dbReference>
<dbReference type="InterPro" id="IPR012337">
    <property type="entry name" value="RNaseH-like_sf"/>
</dbReference>
<dbReference type="VEuPathDB" id="VectorBase:AARA009401"/>
<feature type="domain" description="Piwi" evidence="12">
    <location>
        <begin position="619"/>
        <end position="916"/>
    </location>
</feature>
<keyword evidence="8" id="KW-0943">RNA-mediated gene silencing</keyword>
<evidence type="ECO:0000256" key="1">
    <source>
        <dbReference type="ARBA" id="ARBA00004331"/>
    </source>
</evidence>
<evidence type="ECO:0000259" key="11">
    <source>
        <dbReference type="PROSITE" id="PS50821"/>
    </source>
</evidence>
<evidence type="ECO:0000259" key="12">
    <source>
        <dbReference type="PROSITE" id="PS50822"/>
    </source>
</evidence>
<protein>
    <submittedName>
        <fullName evidence="13">Uncharacterized protein</fullName>
    </submittedName>
</protein>
<dbReference type="Pfam" id="PF08699">
    <property type="entry name" value="ArgoL1"/>
    <property type="match status" value="1"/>
</dbReference>
<dbReference type="Pfam" id="PF23278">
    <property type="entry name" value="Piwi_N"/>
    <property type="match status" value="1"/>
</dbReference>
<name>A0A182I747_ANOAR</name>
<dbReference type="CDD" id="cd02845">
    <property type="entry name" value="PAZ_piwi_like"/>
    <property type="match status" value="1"/>
</dbReference>
<evidence type="ECO:0000256" key="6">
    <source>
        <dbReference type="ARBA" id="ARBA00022884"/>
    </source>
</evidence>
<proteinExistence type="inferred from homology"/>
<dbReference type="SMART" id="SM00950">
    <property type="entry name" value="Piwi"/>
    <property type="match status" value="1"/>
</dbReference>
<feature type="compositionally biased region" description="Polar residues" evidence="10">
    <location>
        <begin position="29"/>
        <end position="46"/>
    </location>
</feature>
<feature type="compositionally biased region" description="Low complexity" evidence="10">
    <location>
        <begin position="106"/>
        <end position="131"/>
    </location>
</feature>
<dbReference type="InterPro" id="IPR036397">
    <property type="entry name" value="RNaseH_sf"/>
</dbReference>
<organism evidence="13 14">
    <name type="scientific">Anopheles arabiensis</name>
    <name type="common">Mosquito</name>
    <dbReference type="NCBI Taxonomy" id="7173"/>
    <lineage>
        <taxon>Eukaryota</taxon>
        <taxon>Metazoa</taxon>
        <taxon>Ecdysozoa</taxon>
        <taxon>Arthropoda</taxon>
        <taxon>Hexapoda</taxon>
        <taxon>Insecta</taxon>
        <taxon>Pterygota</taxon>
        <taxon>Neoptera</taxon>
        <taxon>Endopterygota</taxon>
        <taxon>Diptera</taxon>
        <taxon>Nematocera</taxon>
        <taxon>Culicoidea</taxon>
        <taxon>Culicidae</taxon>
        <taxon>Anophelinae</taxon>
        <taxon>Anopheles</taxon>
    </lineage>
</organism>
<dbReference type="PANTHER" id="PTHR22891">
    <property type="entry name" value="EUKARYOTIC TRANSLATION INITIATION FACTOR 2C"/>
    <property type="match status" value="1"/>
</dbReference>
<dbReference type="GO" id="GO:0140965">
    <property type="term" value="P:secondary piRNA processing"/>
    <property type="evidence" value="ECO:0007669"/>
    <property type="project" value="UniProtKB-ARBA"/>
</dbReference>
<dbReference type="GO" id="GO:0141009">
    <property type="term" value="P:transposable element silencing by piRNA-mediated mRNA destabilization"/>
    <property type="evidence" value="ECO:0007669"/>
    <property type="project" value="UniProtKB-ARBA"/>
</dbReference>
<keyword evidence="4" id="KW-0963">Cytoplasm</keyword>
<comment type="subcellular location">
    <subcellularLocation>
        <location evidence="1">Cytoplasm</location>
        <location evidence="1">Cytoplasmic ribonucleoprotein granule</location>
    </subcellularLocation>
    <subcellularLocation>
        <location evidence="2">Cytoplasm</location>
        <location evidence="2">Perinuclear region</location>
    </subcellularLocation>
</comment>
<dbReference type="Proteomes" id="UP000075840">
    <property type="component" value="Unassembled WGS sequence"/>
</dbReference>
<evidence type="ECO:0000256" key="7">
    <source>
        <dbReference type="ARBA" id="ARBA00022943"/>
    </source>
</evidence>
<dbReference type="Pfam" id="PF02171">
    <property type="entry name" value="Piwi"/>
    <property type="match status" value="1"/>
</dbReference>
<dbReference type="RefSeq" id="XP_040167681.1">
    <property type="nucleotide sequence ID" value="XM_040311747.1"/>
</dbReference>
<keyword evidence="7" id="KW-0896">Oogenesis</keyword>
<evidence type="ECO:0000256" key="10">
    <source>
        <dbReference type="SAM" id="MobiDB-lite"/>
    </source>
</evidence>
<dbReference type="InterPro" id="IPR003165">
    <property type="entry name" value="Piwi"/>
</dbReference>
<dbReference type="EMBL" id="APCN01003364">
    <property type="status" value="NOT_ANNOTATED_CDS"/>
    <property type="molecule type" value="Genomic_DNA"/>
</dbReference>
<accession>A0A182I747</accession>
<dbReference type="InterPro" id="IPR014811">
    <property type="entry name" value="ArgoL1"/>
</dbReference>
<dbReference type="SUPFAM" id="SSF101690">
    <property type="entry name" value="PAZ domain"/>
    <property type="match status" value="1"/>
</dbReference>
<dbReference type="SUPFAM" id="SSF53098">
    <property type="entry name" value="Ribonuclease H-like"/>
    <property type="match status" value="1"/>
</dbReference>
<dbReference type="CDD" id="cd04658">
    <property type="entry name" value="Piwi_piwi-like_Euk"/>
    <property type="match status" value="1"/>
</dbReference>
<dbReference type="InterPro" id="IPR036085">
    <property type="entry name" value="PAZ_dom_sf"/>
</dbReference>
<keyword evidence="14" id="KW-1185">Reference proteome</keyword>
<dbReference type="FunFam" id="3.30.420.10:FF:000014">
    <property type="entry name" value="Piwi-like RNA-mediated gene silencing 1"/>
    <property type="match status" value="1"/>
</dbReference>
<feature type="compositionally biased region" description="Low complexity" evidence="10">
    <location>
        <begin position="15"/>
        <end position="28"/>
    </location>
</feature>
<feature type="region of interest" description="Disordered" evidence="10">
    <location>
        <begin position="15"/>
        <end position="56"/>
    </location>
</feature>
<evidence type="ECO:0000313" key="14">
    <source>
        <dbReference type="Proteomes" id="UP000075840"/>
    </source>
</evidence>
<dbReference type="SMART" id="SM00949">
    <property type="entry name" value="PAZ"/>
    <property type="match status" value="1"/>
</dbReference>
<dbReference type="EnsemblMetazoa" id="AARA009401-RA">
    <property type="protein sequence ID" value="AARA009401-PA"/>
    <property type="gene ID" value="AARA009401"/>
</dbReference>
<keyword evidence="6" id="KW-0694">RNA-binding</keyword>
<dbReference type="VEuPathDB" id="VectorBase:AARA21_004170"/>
<keyword evidence="3" id="KW-0217">Developmental protein</keyword>
<dbReference type="Pfam" id="PF02170">
    <property type="entry name" value="PAZ"/>
    <property type="match status" value="1"/>
</dbReference>
<dbReference type="AlphaFoldDB" id="A0A182I747"/>
<evidence type="ECO:0000256" key="5">
    <source>
        <dbReference type="ARBA" id="ARBA00022782"/>
    </source>
</evidence>
<dbReference type="Gene3D" id="2.170.260.10">
    <property type="entry name" value="paz domain"/>
    <property type="match status" value="1"/>
</dbReference>
<dbReference type="PROSITE" id="PS50821">
    <property type="entry name" value="PAZ"/>
    <property type="match status" value="1"/>
</dbReference>
<evidence type="ECO:0000313" key="13">
    <source>
        <dbReference type="EnsemblMetazoa" id="AARA009401-PA"/>
    </source>
</evidence>
<dbReference type="KEGG" id="aara:120902752"/>
<reference evidence="13" key="1">
    <citation type="submission" date="2022-08" db="UniProtKB">
        <authorList>
            <consortium name="EnsemblMetazoa"/>
        </authorList>
    </citation>
    <scope>IDENTIFICATION</scope>
    <source>
        <strain evidence="13">Dongola</strain>
    </source>
</reference>
<keyword evidence="5" id="KW-0221">Differentiation</keyword>
<dbReference type="Gene3D" id="3.30.420.10">
    <property type="entry name" value="Ribonuclease H-like superfamily/Ribonuclease H"/>
    <property type="match status" value="1"/>
</dbReference>
<evidence type="ECO:0000256" key="3">
    <source>
        <dbReference type="ARBA" id="ARBA00022473"/>
    </source>
</evidence>
<dbReference type="GO" id="GO:0043186">
    <property type="term" value="C:P granule"/>
    <property type="evidence" value="ECO:0007669"/>
    <property type="project" value="UniProtKB-ARBA"/>
</dbReference>